<name>A0ABP5LY18_9ACTN</name>
<comment type="caution">
    <text evidence="3">The sequence shown here is derived from an EMBL/GenBank/DDBJ whole genome shotgun (WGS) entry which is preliminary data.</text>
</comment>
<keyword evidence="4" id="KW-1185">Reference proteome</keyword>
<sequence>MRCPGCGSDTNPALPRCTRCNAPVDPASSGGPGHTVAAGEETSRDPSAEDETTRDYGVPPAPSGGLFEKPSAGAPGPAPGGFGGGYGDPLPPPWVPVPDPPEQPEPWRPDHTTPLPPSGEHATRLGAEPWGETSTQLGPEPWAAEPAIWQPPAPAKRNGALFLLIGAGVVLLVVVALGIVFWPSGSGKPARSVAGPASSASGQPVTTDDESPSDSPSPDDSPSGDMTTQARAVDGLLDAMAQTRSELGTVVEEGCTTGGLQRIHDERQGQLDRANALDVSALDNGTAMKDALVRALQASVESNQRYLDVAPGCPSDDDVAGANQEASDAKNEFIGYWTPIAQQAGLPARDGDNI</sequence>
<reference evidence="4" key="1">
    <citation type="journal article" date="2019" name="Int. J. Syst. Evol. Microbiol.">
        <title>The Global Catalogue of Microorganisms (GCM) 10K type strain sequencing project: providing services to taxonomists for standard genome sequencing and annotation.</title>
        <authorList>
            <consortium name="The Broad Institute Genomics Platform"/>
            <consortium name="The Broad Institute Genome Sequencing Center for Infectious Disease"/>
            <person name="Wu L."/>
            <person name="Ma J."/>
        </authorList>
    </citation>
    <scope>NUCLEOTIDE SEQUENCE [LARGE SCALE GENOMIC DNA]</scope>
    <source>
        <strain evidence="4">JCM 13850</strain>
    </source>
</reference>
<organism evidence="3 4">
    <name type="scientific">Actinomadura napierensis</name>
    <dbReference type="NCBI Taxonomy" id="267854"/>
    <lineage>
        <taxon>Bacteria</taxon>
        <taxon>Bacillati</taxon>
        <taxon>Actinomycetota</taxon>
        <taxon>Actinomycetes</taxon>
        <taxon>Streptosporangiales</taxon>
        <taxon>Thermomonosporaceae</taxon>
        <taxon>Actinomadura</taxon>
    </lineage>
</organism>
<accession>A0ABP5LY18</accession>
<gene>
    <name evidence="3" type="ORF">GCM10009727_64900</name>
</gene>
<feature type="region of interest" description="Disordered" evidence="1">
    <location>
        <begin position="186"/>
        <end position="228"/>
    </location>
</feature>
<keyword evidence="2" id="KW-1133">Transmembrane helix</keyword>
<feature type="compositionally biased region" description="Basic and acidic residues" evidence="1">
    <location>
        <begin position="41"/>
        <end position="54"/>
    </location>
</feature>
<evidence type="ECO:0000313" key="4">
    <source>
        <dbReference type="Proteomes" id="UP001501020"/>
    </source>
</evidence>
<feature type="region of interest" description="Disordered" evidence="1">
    <location>
        <begin position="1"/>
        <end position="139"/>
    </location>
</feature>
<keyword evidence="2" id="KW-0812">Transmembrane</keyword>
<protein>
    <recommendedName>
        <fullName evidence="5">Zinc ribbon domain-containing protein</fullName>
    </recommendedName>
</protein>
<evidence type="ECO:0008006" key="5">
    <source>
        <dbReference type="Google" id="ProtNLM"/>
    </source>
</evidence>
<evidence type="ECO:0000256" key="2">
    <source>
        <dbReference type="SAM" id="Phobius"/>
    </source>
</evidence>
<evidence type="ECO:0000256" key="1">
    <source>
        <dbReference type="SAM" id="MobiDB-lite"/>
    </source>
</evidence>
<evidence type="ECO:0000313" key="3">
    <source>
        <dbReference type="EMBL" id="GAA2156301.1"/>
    </source>
</evidence>
<feature type="compositionally biased region" description="Pro residues" evidence="1">
    <location>
        <begin position="89"/>
        <end position="104"/>
    </location>
</feature>
<proteinExistence type="predicted"/>
<feature type="compositionally biased region" description="Low complexity" evidence="1">
    <location>
        <begin position="213"/>
        <end position="225"/>
    </location>
</feature>
<dbReference type="Proteomes" id="UP001501020">
    <property type="component" value="Unassembled WGS sequence"/>
</dbReference>
<keyword evidence="2" id="KW-0472">Membrane</keyword>
<feature type="transmembrane region" description="Helical" evidence="2">
    <location>
        <begin position="160"/>
        <end position="182"/>
    </location>
</feature>
<dbReference type="EMBL" id="BAAAMR010000071">
    <property type="protein sequence ID" value="GAA2156301.1"/>
    <property type="molecule type" value="Genomic_DNA"/>
</dbReference>